<dbReference type="Proteomes" id="UP000194127">
    <property type="component" value="Unassembled WGS sequence"/>
</dbReference>
<keyword evidence="2" id="KW-1185">Reference proteome</keyword>
<evidence type="ECO:0000313" key="2">
    <source>
        <dbReference type="Proteomes" id="UP000194127"/>
    </source>
</evidence>
<dbReference type="RefSeq" id="XP_024338602.1">
    <property type="nucleotide sequence ID" value="XM_024485795.1"/>
</dbReference>
<organism evidence="1 2">
    <name type="scientific">Postia placenta MAD-698-R-SB12</name>
    <dbReference type="NCBI Taxonomy" id="670580"/>
    <lineage>
        <taxon>Eukaryota</taxon>
        <taxon>Fungi</taxon>
        <taxon>Dikarya</taxon>
        <taxon>Basidiomycota</taxon>
        <taxon>Agaricomycotina</taxon>
        <taxon>Agaricomycetes</taxon>
        <taxon>Polyporales</taxon>
        <taxon>Adustoporiaceae</taxon>
        <taxon>Rhodonia</taxon>
    </lineage>
</organism>
<feature type="non-terminal residue" evidence="1">
    <location>
        <position position="1"/>
    </location>
</feature>
<dbReference type="STRING" id="670580.A0A1X6MZL0"/>
<sequence>GTIRLWRILISESVYLVWKLRNERVIQHGNVAGWQHSRREVEERWLQVLNVRLALDRTLTNPRYKHSSVSADLVDETWRGTLVSTGPIPNDWIFKPGVLVGIRNATRAGPDPGLRSPTLALSAVRN</sequence>
<dbReference type="GeneID" id="36330744"/>
<name>A0A1X6MZL0_9APHY</name>
<reference evidence="1 2" key="1">
    <citation type="submission" date="2017-04" db="EMBL/GenBank/DDBJ databases">
        <title>Genome Sequence of the Model Brown-Rot Fungus Postia placenta SB12.</title>
        <authorList>
            <consortium name="DOE Joint Genome Institute"/>
            <person name="Gaskell J."/>
            <person name="Kersten P."/>
            <person name="Larrondo L.F."/>
            <person name="Canessa P."/>
            <person name="Martinez D."/>
            <person name="Hibbett D."/>
            <person name="Schmoll M."/>
            <person name="Kubicek C.P."/>
            <person name="Martinez A.T."/>
            <person name="Yadav J."/>
            <person name="Master E."/>
            <person name="Magnuson J.K."/>
            <person name="James T."/>
            <person name="Yaver D."/>
            <person name="Berka R."/>
            <person name="Labutti K."/>
            <person name="Lipzen A."/>
            <person name="Aerts A."/>
            <person name="Barry K."/>
            <person name="Henrissat B."/>
            <person name="Blanchette R."/>
            <person name="Grigoriev I."/>
            <person name="Cullen D."/>
        </authorList>
    </citation>
    <scope>NUCLEOTIDE SEQUENCE [LARGE SCALE GENOMIC DNA]</scope>
    <source>
        <strain evidence="1 2">MAD-698-R-SB12</strain>
    </source>
</reference>
<evidence type="ECO:0000313" key="1">
    <source>
        <dbReference type="EMBL" id="OSX61808.1"/>
    </source>
</evidence>
<dbReference type="AlphaFoldDB" id="A0A1X6MZL0"/>
<dbReference type="EMBL" id="KZ110598">
    <property type="protein sequence ID" value="OSX61808.1"/>
    <property type="molecule type" value="Genomic_DNA"/>
</dbReference>
<protein>
    <submittedName>
        <fullName evidence="1">Uncharacterized protein</fullName>
    </submittedName>
</protein>
<gene>
    <name evidence="1" type="ORF">POSPLADRAFT_1145393</name>
</gene>
<dbReference type="OrthoDB" id="3031569at2759"/>
<proteinExistence type="predicted"/>
<accession>A0A1X6MZL0</accession>